<feature type="chain" id="PRO_5025411961" description="Glycoside hydrolase family 76 protein" evidence="1">
    <location>
        <begin position="21"/>
        <end position="581"/>
    </location>
</feature>
<dbReference type="GeneID" id="54586259"/>
<name>A0A6A6INE3_9PLEO</name>
<protein>
    <recommendedName>
        <fullName evidence="4">Glycoside hydrolase family 76 protein</fullName>
    </recommendedName>
</protein>
<reference evidence="2" key="1">
    <citation type="journal article" date="2020" name="Stud. Mycol.">
        <title>101 Dothideomycetes genomes: a test case for predicting lifestyles and emergence of pathogens.</title>
        <authorList>
            <person name="Haridas S."/>
            <person name="Albert R."/>
            <person name="Binder M."/>
            <person name="Bloem J."/>
            <person name="Labutti K."/>
            <person name="Salamov A."/>
            <person name="Andreopoulos B."/>
            <person name="Baker S."/>
            <person name="Barry K."/>
            <person name="Bills G."/>
            <person name="Bluhm B."/>
            <person name="Cannon C."/>
            <person name="Castanera R."/>
            <person name="Culley D."/>
            <person name="Daum C."/>
            <person name="Ezra D."/>
            <person name="Gonzalez J."/>
            <person name="Henrissat B."/>
            <person name="Kuo A."/>
            <person name="Liang C."/>
            <person name="Lipzen A."/>
            <person name="Lutzoni F."/>
            <person name="Magnuson J."/>
            <person name="Mondo S."/>
            <person name="Nolan M."/>
            <person name="Ohm R."/>
            <person name="Pangilinan J."/>
            <person name="Park H.-J."/>
            <person name="Ramirez L."/>
            <person name="Alfaro M."/>
            <person name="Sun H."/>
            <person name="Tritt A."/>
            <person name="Yoshinaga Y."/>
            <person name="Zwiers L.-H."/>
            <person name="Turgeon B."/>
            <person name="Goodwin S."/>
            <person name="Spatafora J."/>
            <person name="Crous P."/>
            <person name="Grigoriev I."/>
        </authorList>
    </citation>
    <scope>NUCLEOTIDE SEQUENCE</scope>
    <source>
        <strain evidence="2">CBS 122368</strain>
    </source>
</reference>
<accession>A0A6A6INE3</accession>
<evidence type="ECO:0000313" key="2">
    <source>
        <dbReference type="EMBL" id="KAF2251757.1"/>
    </source>
</evidence>
<keyword evidence="3" id="KW-1185">Reference proteome</keyword>
<feature type="signal peptide" evidence="1">
    <location>
        <begin position="1"/>
        <end position="20"/>
    </location>
</feature>
<sequence length="581" mass="64035">MRRLSKSFVLLLCYGVLTVALPQLEPHHFYPRQNESSFHNTSTLAPGTASSVGSVSTTATASPVQNATSTLAALPVLNATSANATTAPVLEASVLDWLINMANAFNAYKNVTCDQGIITQLNEDPVQRWNETQGDFGLIGLATYWQDNNKWNESTEHHATSEQIYFINSVLQWAGNTETGWDCTDTGSNPCSSSVECDDVNTPAAYLILNSMVTLHNLYSDLWHAVVAAQGNMNGMMVKFAETFSPQLEEKISFWKKVLDVVQFGAAIVSAGVWNVPLKTISAFTSSELSRNMHGAVKDSFNAGIAFAINWSKDSAESKKSELSTLGDDAAALTAMVENIQVSNNEYLKYLFGGSEDGFSRLQNMIKGGVMIPKMKENVADLTKLAMHTLYGLMIPMGWAASPQNIKPLMIMTRVDCPDKANDGRISWYKDRWPHAFEAVQKNWACVDDKYAFLIRADADDDSPSAVGYDFDLMPGSDRDTLNGESWGGATLEDMLTSAWHGYQMAGMKNGYEMDVKMTQAVDGDGAAGDLFFQNGLRTPGLFNFWVDDWQYETTYDGMLKKVEDWCLGRKLKAREEVVDA</sequence>
<dbReference type="OrthoDB" id="3257981at2759"/>
<dbReference type="Proteomes" id="UP000800094">
    <property type="component" value="Unassembled WGS sequence"/>
</dbReference>
<evidence type="ECO:0000313" key="3">
    <source>
        <dbReference type="Proteomes" id="UP000800094"/>
    </source>
</evidence>
<dbReference type="EMBL" id="ML987192">
    <property type="protein sequence ID" value="KAF2251757.1"/>
    <property type="molecule type" value="Genomic_DNA"/>
</dbReference>
<keyword evidence="1" id="KW-0732">Signal</keyword>
<dbReference type="AlphaFoldDB" id="A0A6A6INE3"/>
<gene>
    <name evidence="2" type="ORF">BU26DRAFT_561562</name>
</gene>
<organism evidence="2 3">
    <name type="scientific">Trematosphaeria pertusa</name>
    <dbReference type="NCBI Taxonomy" id="390896"/>
    <lineage>
        <taxon>Eukaryota</taxon>
        <taxon>Fungi</taxon>
        <taxon>Dikarya</taxon>
        <taxon>Ascomycota</taxon>
        <taxon>Pezizomycotina</taxon>
        <taxon>Dothideomycetes</taxon>
        <taxon>Pleosporomycetidae</taxon>
        <taxon>Pleosporales</taxon>
        <taxon>Massarineae</taxon>
        <taxon>Trematosphaeriaceae</taxon>
        <taxon>Trematosphaeria</taxon>
    </lineage>
</organism>
<evidence type="ECO:0000256" key="1">
    <source>
        <dbReference type="SAM" id="SignalP"/>
    </source>
</evidence>
<evidence type="ECO:0008006" key="4">
    <source>
        <dbReference type="Google" id="ProtNLM"/>
    </source>
</evidence>
<dbReference type="RefSeq" id="XP_033686761.1">
    <property type="nucleotide sequence ID" value="XM_033832929.1"/>
</dbReference>
<proteinExistence type="predicted"/>